<reference evidence="2 3" key="1">
    <citation type="journal article" date="2012" name="Genome Biol.">
        <title>Genome and low-iron response of an oceanic diatom adapted to chronic iron limitation.</title>
        <authorList>
            <person name="Lommer M."/>
            <person name="Specht M."/>
            <person name="Roy A.S."/>
            <person name="Kraemer L."/>
            <person name="Andreson R."/>
            <person name="Gutowska M.A."/>
            <person name="Wolf J."/>
            <person name="Bergner S.V."/>
            <person name="Schilhabel M.B."/>
            <person name="Klostermeier U.C."/>
            <person name="Beiko R.G."/>
            <person name="Rosenstiel P."/>
            <person name="Hippler M."/>
            <person name="Laroche J."/>
        </authorList>
    </citation>
    <scope>NUCLEOTIDE SEQUENCE [LARGE SCALE GENOMIC DNA]</scope>
    <source>
        <strain evidence="2 3">CCMP1005</strain>
    </source>
</reference>
<evidence type="ECO:0000256" key="1">
    <source>
        <dbReference type="SAM" id="MobiDB-lite"/>
    </source>
</evidence>
<name>K0R9E2_THAOC</name>
<accession>K0R9E2</accession>
<protein>
    <submittedName>
        <fullName evidence="2">Uncharacterized protein</fullName>
    </submittedName>
</protein>
<dbReference type="AlphaFoldDB" id="K0R9E2"/>
<dbReference type="Proteomes" id="UP000266841">
    <property type="component" value="Unassembled WGS sequence"/>
</dbReference>
<sequence>MSDDAVLTSILFGVTAYIWLSRGFNKGRGGKSREEADEQLQGHPVLQPRRSTPPNGLTPSTSKRFSNEGVIANDKAVRGSPHRSPRTPGFARAPAADGDGTEERRRRADSLDERRRQLLERVAYSDSVFSRENPLDYHPKNSNWSHFEHYTPEYTPSGRLCLSKHGETNSFTNPASVLDGVEEEDDDDGEDYLWCEPARTSSLANDPDDPPVSANIEYENRRLSSAGASVPCLPSKLILVRHGQSEGNVDEKLYTTKPDNAMRLGDGSRCGEGAPGPDPEGRDRPLHRLALREDSRDIPRPVLSVGRARRFRPHRRQVQKAAEVVLEAHGLWTYMARGSEDTRAGLRELPGELKRRTSHFFRKESLSLNSLTCVLLVRKRKDRQKMKQMKEERHGFGSFYYRFAHGESASDVFDRVSTFLDSLYRSFESGRCVVRPTVSTAPCPSKFDNNFVFAALNKCVPTHFFAS</sequence>
<dbReference type="InterPro" id="IPR001345">
    <property type="entry name" value="PG/BPGM_mutase_AS"/>
</dbReference>
<dbReference type="eggNOG" id="ENOG502RRBY">
    <property type="taxonomic scope" value="Eukaryota"/>
</dbReference>
<comment type="caution">
    <text evidence="2">The sequence shown here is derived from an EMBL/GenBank/DDBJ whole genome shotgun (WGS) entry which is preliminary data.</text>
</comment>
<proteinExistence type="predicted"/>
<dbReference type="EMBL" id="AGNL01045377">
    <property type="protein sequence ID" value="EJK48839.1"/>
    <property type="molecule type" value="Genomic_DNA"/>
</dbReference>
<dbReference type="PROSITE" id="PS00175">
    <property type="entry name" value="PG_MUTASE"/>
    <property type="match status" value="1"/>
</dbReference>
<evidence type="ECO:0000313" key="2">
    <source>
        <dbReference type="EMBL" id="EJK48839.1"/>
    </source>
</evidence>
<evidence type="ECO:0000313" key="3">
    <source>
        <dbReference type="Proteomes" id="UP000266841"/>
    </source>
</evidence>
<feature type="region of interest" description="Disordered" evidence="1">
    <location>
        <begin position="258"/>
        <end position="284"/>
    </location>
</feature>
<feature type="compositionally biased region" description="Basic and acidic residues" evidence="1">
    <location>
        <begin position="101"/>
        <end position="112"/>
    </location>
</feature>
<dbReference type="InterPro" id="IPR029033">
    <property type="entry name" value="His_PPase_superfam"/>
</dbReference>
<organism evidence="2 3">
    <name type="scientific">Thalassiosira oceanica</name>
    <name type="common">Marine diatom</name>
    <dbReference type="NCBI Taxonomy" id="159749"/>
    <lineage>
        <taxon>Eukaryota</taxon>
        <taxon>Sar</taxon>
        <taxon>Stramenopiles</taxon>
        <taxon>Ochrophyta</taxon>
        <taxon>Bacillariophyta</taxon>
        <taxon>Coscinodiscophyceae</taxon>
        <taxon>Thalassiosirophycidae</taxon>
        <taxon>Thalassiosirales</taxon>
        <taxon>Thalassiosiraceae</taxon>
        <taxon>Thalassiosira</taxon>
    </lineage>
</organism>
<feature type="region of interest" description="Disordered" evidence="1">
    <location>
        <begin position="27"/>
        <end position="112"/>
    </location>
</feature>
<dbReference type="OrthoDB" id="10261749at2759"/>
<dbReference type="GO" id="GO:0003824">
    <property type="term" value="F:catalytic activity"/>
    <property type="evidence" value="ECO:0007669"/>
    <property type="project" value="InterPro"/>
</dbReference>
<gene>
    <name evidence="2" type="ORF">THAOC_32332</name>
</gene>
<feature type="compositionally biased region" description="Polar residues" evidence="1">
    <location>
        <begin position="49"/>
        <end position="64"/>
    </location>
</feature>
<dbReference type="PANTHER" id="PTHR46192">
    <property type="entry name" value="BROAD-RANGE ACID PHOSPHATASE DET1"/>
    <property type="match status" value="1"/>
</dbReference>
<dbReference type="Gene3D" id="3.40.50.1240">
    <property type="entry name" value="Phosphoglycerate mutase-like"/>
    <property type="match status" value="1"/>
</dbReference>
<dbReference type="InterPro" id="IPR052765">
    <property type="entry name" value="PGM-Related"/>
</dbReference>
<keyword evidence="3" id="KW-1185">Reference proteome</keyword>